<sequence>MKGGLSVKSAIVTMVTSMMGTGINYMPYAFKSVGYARGILLINGVGILTFFSLYAISIAANMSKDPSPTYSSLSTRISKYLKILVDLSIFSSCFGVNIVFYRYLTGLITVMFPMNRYVDPEVWRKIIVGVLAVPFLLLSLKKDLSSLKVTSYITVASVTYLAMLMGGYYLFIGERCVEEPARKFESQFSSGISCFMLALSCQANMVKTYTELEHKSPGNIIKVAMGASFLGTLIYGSVGLCGYFVFGNTIESSIIDILINPKAGINVYLMNSTIDKYALSSKIACIGAMLVLFGAFPVQMNPLAGIPLSYFIQEGRNTDLIRKKVVFVLMLMFLFLGMMEKLNIDTVLQMVGATAINLVSFTYPSIYYLYFRKRMDLMSILSIAVIIGSILSMIYMSYNIIYP</sequence>
<name>I7AMF3_ENCRO</name>
<accession>I7AMF3</accession>
<feature type="transmembrane region" description="Helical" evidence="6">
    <location>
        <begin position="122"/>
        <end position="140"/>
    </location>
</feature>
<feature type="transmembrane region" description="Helical" evidence="6">
    <location>
        <begin position="83"/>
        <end position="102"/>
    </location>
</feature>
<feature type="transmembrane region" description="Helical" evidence="6">
    <location>
        <begin position="350"/>
        <end position="370"/>
    </location>
</feature>
<dbReference type="VEuPathDB" id="MicrosporidiaDB:EROM_041180"/>
<organism evidence="8 9">
    <name type="scientific">Encephalitozoon romaleae (strain SJ-2008)</name>
    <name type="common">Microsporidian parasite</name>
    <dbReference type="NCBI Taxonomy" id="1178016"/>
    <lineage>
        <taxon>Eukaryota</taxon>
        <taxon>Fungi</taxon>
        <taxon>Fungi incertae sedis</taxon>
        <taxon>Microsporidia</taxon>
        <taxon>Unikaryonidae</taxon>
        <taxon>Encephalitozoon</taxon>
    </lineage>
</organism>
<feature type="transmembrane region" description="Helical" evidence="6">
    <location>
        <begin position="227"/>
        <end position="246"/>
    </location>
</feature>
<dbReference type="EMBL" id="CP003521">
    <property type="protein sequence ID" value="AFN82884.1"/>
    <property type="molecule type" value="Genomic_DNA"/>
</dbReference>
<feature type="transmembrane region" description="Helical" evidence="6">
    <location>
        <begin position="325"/>
        <end position="344"/>
    </location>
</feature>
<keyword evidence="5 6" id="KW-0472">Membrane</keyword>
<dbReference type="GeneID" id="20521181"/>
<evidence type="ECO:0000256" key="3">
    <source>
        <dbReference type="ARBA" id="ARBA00022692"/>
    </source>
</evidence>
<evidence type="ECO:0000256" key="1">
    <source>
        <dbReference type="ARBA" id="ARBA00004141"/>
    </source>
</evidence>
<dbReference type="InterPro" id="IPR013057">
    <property type="entry name" value="AA_transpt_TM"/>
</dbReference>
<evidence type="ECO:0000259" key="7">
    <source>
        <dbReference type="Pfam" id="PF01490"/>
    </source>
</evidence>
<gene>
    <name evidence="8" type="ordered locus">EROM_041180</name>
</gene>
<feature type="transmembrane region" description="Helical" evidence="6">
    <location>
        <begin position="377"/>
        <end position="398"/>
    </location>
</feature>
<dbReference type="Proteomes" id="UP000010094">
    <property type="component" value="Chromosome IV"/>
</dbReference>
<dbReference type="HOGENOM" id="CLU_049198_0_0_1"/>
<comment type="subcellular location">
    <subcellularLocation>
        <location evidence="1">Membrane</location>
        <topology evidence="1">Multi-pass membrane protein</topology>
    </subcellularLocation>
</comment>
<evidence type="ECO:0000256" key="5">
    <source>
        <dbReference type="ARBA" id="ARBA00023136"/>
    </source>
</evidence>
<evidence type="ECO:0000313" key="8">
    <source>
        <dbReference type="EMBL" id="AFN82884.1"/>
    </source>
</evidence>
<dbReference type="OrthoDB" id="438545at2759"/>
<dbReference type="GO" id="GO:0016020">
    <property type="term" value="C:membrane"/>
    <property type="evidence" value="ECO:0007669"/>
    <property type="project" value="UniProtKB-SubCell"/>
</dbReference>
<feature type="transmembrane region" description="Helical" evidence="6">
    <location>
        <begin position="7"/>
        <end position="26"/>
    </location>
</feature>
<keyword evidence="3 6" id="KW-0812">Transmembrane</keyword>
<dbReference type="RefSeq" id="XP_009264381.1">
    <property type="nucleotide sequence ID" value="XM_009266106.1"/>
</dbReference>
<feature type="transmembrane region" description="Helical" evidence="6">
    <location>
        <begin position="38"/>
        <end position="62"/>
    </location>
</feature>
<dbReference type="AlphaFoldDB" id="I7AMF3"/>
<comment type="similarity">
    <text evidence="2">Belongs to the amino acid/polyamine transporter 2 family.</text>
</comment>
<proteinExistence type="inferred from homology"/>
<feature type="transmembrane region" description="Helical" evidence="6">
    <location>
        <begin position="152"/>
        <end position="172"/>
    </location>
</feature>
<feature type="domain" description="Amino acid transporter transmembrane" evidence="7">
    <location>
        <begin position="5"/>
        <end position="401"/>
    </location>
</feature>
<evidence type="ECO:0000313" key="9">
    <source>
        <dbReference type="Proteomes" id="UP000010094"/>
    </source>
</evidence>
<protein>
    <submittedName>
        <fullName evidence="8">Amino acid permease</fullName>
    </submittedName>
</protein>
<evidence type="ECO:0000256" key="2">
    <source>
        <dbReference type="ARBA" id="ARBA00008066"/>
    </source>
</evidence>
<evidence type="ECO:0000256" key="6">
    <source>
        <dbReference type="SAM" id="Phobius"/>
    </source>
</evidence>
<dbReference type="PANTHER" id="PTHR22950">
    <property type="entry name" value="AMINO ACID TRANSPORTER"/>
    <property type="match status" value="1"/>
</dbReference>
<dbReference type="GO" id="GO:0015179">
    <property type="term" value="F:L-amino acid transmembrane transporter activity"/>
    <property type="evidence" value="ECO:0007669"/>
    <property type="project" value="TreeGrafter"/>
</dbReference>
<keyword evidence="4 6" id="KW-1133">Transmembrane helix</keyword>
<keyword evidence="9" id="KW-1185">Reference proteome</keyword>
<dbReference type="KEGG" id="ero:EROM_041180"/>
<evidence type="ECO:0000256" key="4">
    <source>
        <dbReference type="ARBA" id="ARBA00022989"/>
    </source>
</evidence>
<reference evidence="8 9" key="1">
    <citation type="journal article" date="2012" name="Proc. Natl. Acad. Sci. U.S.A.">
        <title>Gain and loss of multiple functionally related, horizontally transferred genes in the reduced genomes of two microsporidian parasites.</title>
        <authorList>
            <person name="Pombert J.-F."/>
            <person name="Selman M."/>
            <person name="Burki F."/>
            <person name="Bardell F.T."/>
            <person name="Farinelli L."/>
            <person name="Solter L.F."/>
            <person name="Whitman D.W."/>
            <person name="Weiss L.M."/>
            <person name="Corradi N."/>
            <person name="Keeling P.J."/>
        </authorList>
    </citation>
    <scope>NUCLEOTIDE SEQUENCE [LARGE SCALE GENOMIC DNA]</scope>
    <source>
        <strain evidence="8 9">SJ-2008</strain>
    </source>
</reference>
<dbReference type="Pfam" id="PF01490">
    <property type="entry name" value="Aa_trans"/>
    <property type="match status" value="1"/>
</dbReference>